<name>A0AAN9XWS5_9HEMI</name>
<gene>
    <name evidence="1" type="ORF">V9T40_014838</name>
</gene>
<reference evidence="1 2" key="1">
    <citation type="submission" date="2024-03" db="EMBL/GenBank/DDBJ databases">
        <title>Adaptation during the transition from Ophiocordyceps entomopathogen to insect associate is accompanied by gene loss and intensified selection.</title>
        <authorList>
            <person name="Ward C.M."/>
            <person name="Onetto C.A."/>
            <person name="Borneman A.R."/>
        </authorList>
    </citation>
    <scope>NUCLEOTIDE SEQUENCE [LARGE SCALE GENOMIC DNA]</scope>
    <source>
        <strain evidence="1">AWRI1</strain>
        <tissue evidence="1">Single Adult Female</tissue>
    </source>
</reference>
<comment type="caution">
    <text evidence="1">The sequence shown here is derived from an EMBL/GenBank/DDBJ whole genome shotgun (WGS) entry which is preliminary data.</text>
</comment>
<evidence type="ECO:0000313" key="1">
    <source>
        <dbReference type="EMBL" id="KAK7571234.1"/>
    </source>
</evidence>
<dbReference type="Proteomes" id="UP001367676">
    <property type="component" value="Unassembled WGS sequence"/>
</dbReference>
<dbReference type="EMBL" id="JBBCAQ010000041">
    <property type="protein sequence ID" value="KAK7571234.1"/>
    <property type="molecule type" value="Genomic_DNA"/>
</dbReference>
<organism evidence="1 2">
    <name type="scientific">Parthenolecanium corni</name>
    <dbReference type="NCBI Taxonomy" id="536013"/>
    <lineage>
        <taxon>Eukaryota</taxon>
        <taxon>Metazoa</taxon>
        <taxon>Ecdysozoa</taxon>
        <taxon>Arthropoda</taxon>
        <taxon>Hexapoda</taxon>
        <taxon>Insecta</taxon>
        <taxon>Pterygota</taxon>
        <taxon>Neoptera</taxon>
        <taxon>Paraneoptera</taxon>
        <taxon>Hemiptera</taxon>
        <taxon>Sternorrhyncha</taxon>
        <taxon>Coccoidea</taxon>
        <taxon>Coccidae</taxon>
        <taxon>Parthenolecanium</taxon>
    </lineage>
</organism>
<sequence>MPRPRNHLYPSRVPSAEWCATARTYGTYGTYGTYVRRHVLIYSQLTGRTAHDRNAIEKRELPPGIEQSAAAA</sequence>
<accession>A0AAN9XWS5</accession>
<proteinExistence type="predicted"/>
<keyword evidence="2" id="KW-1185">Reference proteome</keyword>
<protein>
    <submittedName>
        <fullName evidence="1">Uncharacterized protein</fullName>
    </submittedName>
</protein>
<dbReference type="AlphaFoldDB" id="A0AAN9XWS5"/>
<evidence type="ECO:0000313" key="2">
    <source>
        <dbReference type="Proteomes" id="UP001367676"/>
    </source>
</evidence>